<dbReference type="GO" id="GO:0016151">
    <property type="term" value="F:nickel cation binding"/>
    <property type="evidence" value="ECO:0007669"/>
    <property type="project" value="UniProtKB-UniRule"/>
</dbReference>
<dbReference type="EMBL" id="MEUJ01000004">
    <property type="protein sequence ID" value="OGC40342.1"/>
    <property type="molecule type" value="Genomic_DNA"/>
</dbReference>
<dbReference type="PANTHER" id="PTHR36566">
    <property type="entry name" value="NICKEL INSERTION PROTEIN-RELATED"/>
    <property type="match status" value="1"/>
</dbReference>
<gene>
    <name evidence="3" type="ORF">A2438_03625</name>
</gene>
<dbReference type="Pfam" id="PF01969">
    <property type="entry name" value="Ni_insertion"/>
    <property type="match status" value="1"/>
</dbReference>
<dbReference type="Proteomes" id="UP000179242">
    <property type="component" value="Unassembled WGS sequence"/>
</dbReference>
<evidence type="ECO:0000313" key="4">
    <source>
        <dbReference type="Proteomes" id="UP000179242"/>
    </source>
</evidence>
<keyword evidence="2" id="KW-0456">Lyase</keyword>
<dbReference type="Gene3D" id="3.30.70.1380">
    <property type="entry name" value="Transcriptional regulatory protein pf0864 domain like"/>
    <property type="match status" value="1"/>
</dbReference>
<evidence type="ECO:0000313" key="3">
    <source>
        <dbReference type="EMBL" id="OGC40342.1"/>
    </source>
</evidence>
<name>A0A1F4U5Z0_UNCSA</name>
<protein>
    <recommendedName>
        <fullName evidence="2">Putative nickel insertion protein</fullName>
    </recommendedName>
</protein>
<dbReference type="AlphaFoldDB" id="A0A1F4U5Z0"/>
<dbReference type="InterPro" id="IPR002822">
    <property type="entry name" value="Ni_insertion"/>
</dbReference>
<accession>A0A1F4U5Z0</accession>
<dbReference type="HAMAP" id="MF_01074">
    <property type="entry name" value="LarC"/>
    <property type="match status" value="1"/>
</dbReference>
<dbReference type="NCBIfam" id="TIGR00299">
    <property type="entry name" value="nickel pincer cofactor biosynthesis protein LarC"/>
    <property type="match status" value="1"/>
</dbReference>
<dbReference type="PANTHER" id="PTHR36566:SF1">
    <property type="entry name" value="PYRIDINIUM-3,5-BISTHIOCARBOXYLIC ACID MONONUCLEOTIDE NICKEL INSERTION PROTEIN"/>
    <property type="match status" value="1"/>
</dbReference>
<comment type="similarity">
    <text evidence="2">Belongs to the LarC family.</text>
</comment>
<reference evidence="3 4" key="1">
    <citation type="journal article" date="2016" name="Nat. Commun.">
        <title>Thousands of microbial genomes shed light on interconnected biogeochemical processes in an aquifer system.</title>
        <authorList>
            <person name="Anantharaman K."/>
            <person name="Brown C.T."/>
            <person name="Hug L.A."/>
            <person name="Sharon I."/>
            <person name="Castelle C.J."/>
            <person name="Probst A.J."/>
            <person name="Thomas B.C."/>
            <person name="Singh A."/>
            <person name="Wilkins M.J."/>
            <person name="Karaoz U."/>
            <person name="Brodie E.L."/>
            <person name="Williams K.H."/>
            <person name="Hubbard S.S."/>
            <person name="Banfield J.F."/>
        </authorList>
    </citation>
    <scope>NUCLEOTIDE SEQUENCE [LARGE SCALE GENOMIC DNA]</scope>
</reference>
<organism evidence="3 4">
    <name type="scientific">candidate division WOR-1 bacterium RIFOXYC2_FULL_46_14</name>
    <dbReference type="NCBI Taxonomy" id="1802587"/>
    <lineage>
        <taxon>Bacteria</taxon>
        <taxon>Bacillati</taxon>
        <taxon>Saganbacteria</taxon>
    </lineage>
</organism>
<comment type="caution">
    <text evidence="3">The sequence shown here is derived from an EMBL/GenBank/DDBJ whole genome shotgun (WGS) entry which is preliminary data.</text>
</comment>
<keyword evidence="1 2" id="KW-0533">Nickel</keyword>
<evidence type="ECO:0000256" key="2">
    <source>
        <dbReference type="HAMAP-Rule" id="MF_01074"/>
    </source>
</evidence>
<sequence length="379" mass="41141">MLLYVDCSSGIAGNMILGALLDLGVPENYLRKELKKIPLPPYRLIIKPVDRNGLKAKYVDVRTGRDLSDHGTTLSSIINLISKSTLDKDIKNKAIQIYKKLIAAEAKVHGRTMDTVHLHEVGATDAIIDIVGTLICLKKLGISEIYSSPINVGSGTIKHSHGILPVPAPATAELLKGIPFYGSETGKEMATPTGVVLITSLAKSPASPAQQGGFGEIPRMLLEKVGIGAGGHLLPNLPNALRVYLGKKELQTVPDAVLQIEANIDDMNPKLYNKAIKAIMKAGALDAWIEPILMKKKRQAVKLTALCEIIHKQTVLEKIFKETTTLGVRVFLVKREVLNRKFKTIKTSYGKVKVKLGILDGQVITAAPEYEDLKKIGLG</sequence>
<evidence type="ECO:0000256" key="1">
    <source>
        <dbReference type="ARBA" id="ARBA00022596"/>
    </source>
</evidence>
<proteinExistence type="inferred from homology"/>
<dbReference type="GO" id="GO:0016829">
    <property type="term" value="F:lyase activity"/>
    <property type="evidence" value="ECO:0007669"/>
    <property type="project" value="UniProtKB-UniRule"/>
</dbReference>